<feature type="repeat" description="ANK" evidence="3">
    <location>
        <begin position="215"/>
        <end position="247"/>
    </location>
</feature>
<dbReference type="InterPro" id="IPR001496">
    <property type="entry name" value="SOCS_box"/>
</dbReference>
<feature type="repeat" description="ANK" evidence="3">
    <location>
        <begin position="110"/>
        <end position="142"/>
    </location>
</feature>
<evidence type="ECO:0000256" key="3">
    <source>
        <dbReference type="PROSITE-ProRule" id="PRU00023"/>
    </source>
</evidence>
<dbReference type="SUPFAM" id="SSF48403">
    <property type="entry name" value="Ankyrin repeat"/>
    <property type="match status" value="2"/>
</dbReference>
<dbReference type="Pfam" id="PF00023">
    <property type="entry name" value="Ank"/>
    <property type="match status" value="2"/>
</dbReference>
<dbReference type="Gene3D" id="1.25.40.20">
    <property type="entry name" value="Ankyrin repeat-containing domain"/>
    <property type="match status" value="3"/>
</dbReference>
<dbReference type="InterPro" id="IPR036770">
    <property type="entry name" value="Ankyrin_rpt-contain_sf"/>
</dbReference>
<dbReference type="Proteomes" id="UP000694888">
    <property type="component" value="Unplaced"/>
</dbReference>
<dbReference type="Pfam" id="PF12796">
    <property type="entry name" value="Ank_2"/>
    <property type="match status" value="2"/>
</dbReference>
<dbReference type="GeneID" id="101850853"/>
<evidence type="ECO:0000259" key="4">
    <source>
        <dbReference type="PROSITE" id="PS50225"/>
    </source>
</evidence>
<gene>
    <name evidence="6" type="primary">LOC101850853</name>
</gene>
<proteinExistence type="predicted"/>
<dbReference type="SMART" id="SM00969">
    <property type="entry name" value="SOCS_box"/>
    <property type="match status" value="1"/>
</dbReference>
<dbReference type="PROSITE" id="PS50088">
    <property type="entry name" value="ANK_REPEAT"/>
    <property type="match status" value="4"/>
</dbReference>
<feature type="domain" description="SOCS box" evidence="4">
    <location>
        <begin position="527"/>
        <end position="563"/>
    </location>
</feature>
<name>A0ABM0K7D4_APLCA</name>
<evidence type="ECO:0000256" key="1">
    <source>
        <dbReference type="ARBA" id="ARBA00022737"/>
    </source>
</evidence>
<accession>A0ABM0K7D4</accession>
<evidence type="ECO:0000313" key="5">
    <source>
        <dbReference type="Proteomes" id="UP000694888"/>
    </source>
</evidence>
<keyword evidence="1" id="KW-0677">Repeat</keyword>
<dbReference type="PRINTS" id="PR01415">
    <property type="entry name" value="ANKYRIN"/>
</dbReference>
<keyword evidence="5" id="KW-1185">Reference proteome</keyword>
<feature type="repeat" description="ANK" evidence="3">
    <location>
        <begin position="143"/>
        <end position="175"/>
    </location>
</feature>
<dbReference type="Pfam" id="PF07525">
    <property type="entry name" value="SOCS_box"/>
    <property type="match status" value="1"/>
</dbReference>
<dbReference type="PANTHER" id="PTHR24198:SF190">
    <property type="entry name" value="DYNEIN HEAVY CHAIN 12, AXONEMAL-LIKE"/>
    <property type="match status" value="1"/>
</dbReference>
<feature type="repeat" description="ANK" evidence="3">
    <location>
        <begin position="77"/>
        <end position="109"/>
    </location>
</feature>
<organism evidence="5 6">
    <name type="scientific">Aplysia californica</name>
    <name type="common">California sea hare</name>
    <dbReference type="NCBI Taxonomy" id="6500"/>
    <lineage>
        <taxon>Eukaryota</taxon>
        <taxon>Metazoa</taxon>
        <taxon>Spiralia</taxon>
        <taxon>Lophotrochozoa</taxon>
        <taxon>Mollusca</taxon>
        <taxon>Gastropoda</taxon>
        <taxon>Heterobranchia</taxon>
        <taxon>Euthyneura</taxon>
        <taxon>Tectipleura</taxon>
        <taxon>Aplysiida</taxon>
        <taxon>Aplysioidea</taxon>
        <taxon>Aplysiidae</taxon>
        <taxon>Aplysia</taxon>
    </lineage>
</organism>
<sequence length="592" mass="66125">MQTELQQDPHRYCSVGVAARLGDLVGLQEMVWHGRPIDVFDNRGWSPIHEAAHAGNTGCLEFLLRQPGVDPDWVTHAKETALILAARQGQSDAVVALINARADVDFTTNEGYTPLWEALNSKSYQCFKTLIKKDADVNARIYTGYTALHLAAERGSTYCVNMLLQHGADIDVFADHNLSPLFLAAHKGHTECVRNLIEVAKDRGSMHIVNAAATDNATPLLIAAQEGHDAIVAILLHHGADANIADNGDNAIPLQYAVSSGHTRCVELLLQHTDMTVFLTRDFDGMHPLVQALRHTDTTILKLLAARLPVTRICTLPSYLLQELGHLASVLVPARKCSLLCLLEADWPPNGAEFLLKNNVLPNSSDEDELPPLLVALWTNNVPLFQLLLRYRASPNIYHKNVTGNVAMLMAFQKDLERDLTTMIVRNSRQPNFQIFFIWQLFLAGAESHSLFDINDPLNGENANSPAITNLFGLMFHMFHRKENLVPVLALLMYISDHACLPRHILSHFEEGDRKKLQTISDKTNLLSHRCRRVIVHTLGKENRYCRTAIQHLKMPIILQDYLMFSELGTPLQDMILKFITVNPEDGGDSDL</sequence>
<dbReference type="RefSeq" id="XP_005110506.1">
    <property type="nucleotide sequence ID" value="XM_005110449.3"/>
</dbReference>
<evidence type="ECO:0000313" key="6">
    <source>
        <dbReference type="RefSeq" id="XP_005110506.1"/>
    </source>
</evidence>
<evidence type="ECO:0000256" key="2">
    <source>
        <dbReference type="ARBA" id="ARBA00023043"/>
    </source>
</evidence>
<dbReference type="PROSITE" id="PS50297">
    <property type="entry name" value="ANK_REP_REGION"/>
    <property type="match status" value="2"/>
</dbReference>
<dbReference type="PROSITE" id="PS50225">
    <property type="entry name" value="SOCS"/>
    <property type="match status" value="1"/>
</dbReference>
<dbReference type="PANTHER" id="PTHR24198">
    <property type="entry name" value="ANKYRIN REPEAT AND PROTEIN KINASE DOMAIN-CONTAINING PROTEIN"/>
    <property type="match status" value="1"/>
</dbReference>
<dbReference type="InterPro" id="IPR002110">
    <property type="entry name" value="Ankyrin_rpt"/>
</dbReference>
<reference evidence="6" key="1">
    <citation type="submission" date="2025-08" db="UniProtKB">
        <authorList>
            <consortium name="RefSeq"/>
        </authorList>
    </citation>
    <scope>IDENTIFICATION</scope>
</reference>
<keyword evidence="2 3" id="KW-0040">ANK repeat</keyword>
<dbReference type="SMART" id="SM00248">
    <property type="entry name" value="ANK"/>
    <property type="match status" value="9"/>
</dbReference>
<protein>
    <submittedName>
        <fullName evidence="6">Ankyrin repeat and SOCS box protein 2</fullName>
    </submittedName>
</protein>